<dbReference type="Proteomes" id="UP000051326">
    <property type="component" value="Unassembled WGS sequence"/>
</dbReference>
<dbReference type="EMBL" id="CYSR01000002">
    <property type="protein sequence ID" value="CUH98053.1"/>
    <property type="molecule type" value="Genomic_DNA"/>
</dbReference>
<accession>A0A0P1HHW7</accession>
<gene>
    <name evidence="1" type="ORF">PHA8399_00158</name>
</gene>
<reference evidence="1 2" key="1">
    <citation type="submission" date="2015-09" db="EMBL/GenBank/DDBJ databases">
        <authorList>
            <consortium name="Swine Surveillance"/>
        </authorList>
    </citation>
    <scope>NUCLEOTIDE SEQUENCE [LARGE SCALE GENOMIC DNA]</scope>
    <source>
        <strain evidence="1 2">CECT 8399</strain>
    </source>
</reference>
<sequence length="124" mass="12958">MADTDKALEELEDLFAAARSARPGMPAHLNTAILADAARAQAGFSAARPARAVRQPKWRQLVEAIGGWPAMGGLAAASAAGLWIGMAPPSFVPDPVVLAGYEESGSVFADDSYDMALMLSEDLQ</sequence>
<protein>
    <recommendedName>
        <fullName evidence="3">Dihydroorotate dehydrogenase</fullName>
    </recommendedName>
</protein>
<dbReference type="STRING" id="1396826.PHA8399_00158"/>
<evidence type="ECO:0000313" key="2">
    <source>
        <dbReference type="Proteomes" id="UP000051326"/>
    </source>
</evidence>
<dbReference type="RefSeq" id="WP_058284308.1">
    <property type="nucleotide sequence ID" value="NZ_CYSR01000002.1"/>
</dbReference>
<proteinExistence type="predicted"/>
<dbReference type="AlphaFoldDB" id="A0A0P1HHW7"/>
<organism evidence="1 2">
    <name type="scientific">Leisingera aquaemixtae</name>
    <dbReference type="NCBI Taxonomy" id="1396826"/>
    <lineage>
        <taxon>Bacteria</taxon>
        <taxon>Pseudomonadati</taxon>
        <taxon>Pseudomonadota</taxon>
        <taxon>Alphaproteobacteria</taxon>
        <taxon>Rhodobacterales</taxon>
        <taxon>Roseobacteraceae</taxon>
        <taxon>Leisingera</taxon>
    </lineage>
</organism>
<evidence type="ECO:0008006" key="3">
    <source>
        <dbReference type="Google" id="ProtNLM"/>
    </source>
</evidence>
<name>A0A0P1HHW7_9RHOB</name>
<evidence type="ECO:0000313" key="1">
    <source>
        <dbReference type="EMBL" id="CUH98053.1"/>
    </source>
</evidence>